<comment type="similarity">
    <text evidence="4">Belongs to the flavin monoamine oxidase family.</text>
</comment>
<feature type="binding site" evidence="3">
    <location>
        <begin position="145"/>
        <end position="146"/>
    </location>
    <ligand>
        <name>FAD</name>
        <dbReference type="ChEBI" id="CHEBI:57692"/>
    </ligand>
</feature>
<feature type="chain" id="PRO_5030996121" description="Amine oxidase" evidence="5">
    <location>
        <begin position="29"/>
        <end position="602"/>
    </location>
</feature>
<reference evidence="7" key="1">
    <citation type="submission" date="2021-01" db="EMBL/GenBank/DDBJ databases">
        <authorList>
            <person name="Corre E."/>
            <person name="Pelletier E."/>
            <person name="Niang G."/>
            <person name="Scheremetjew M."/>
            <person name="Finn R."/>
            <person name="Kale V."/>
            <person name="Holt S."/>
            <person name="Cochrane G."/>
            <person name="Meng A."/>
            <person name="Brown T."/>
            <person name="Cohen L."/>
        </authorList>
    </citation>
    <scope>NUCLEOTIDE SEQUENCE</scope>
    <source>
        <strain evidence="7">MM31A-1</strain>
    </source>
</reference>
<evidence type="ECO:0000256" key="2">
    <source>
        <dbReference type="ARBA" id="ARBA00023002"/>
    </source>
</evidence>
<dbReference type="SUPFAM" id="SSF54373">
    <property type="entry name" value="FAD-linked reductases, C-terminal domain"/>
    <property type="match status" value="1"/>
</dbReference>
<organism evidence="7">
    <name type="scientific">Chaetoceros debilis</name>
    <dbReference type="NCBI Taxonomy" id="122233"/>
    <lineage>
        <taxon>Eukaryota</taxon>
        <taxon>Sar</taxon>
        <taxon>Stramenopiles</taxon>
        <taxon>Ochrophyta</taxon>
        <taxon>Bacillariophyta</taxon>
        <taxon>Coscinodiscophyceae</taxon>
        <taxon>Chaetocerotophycidae</taxon>
        <taxon>Chaetocerotales</taxon>
        <taxon>Chaetocerotaceae</taxon>
        <taxon>Chaetoceros</taxon>
    </lineage>
</organism>
<evidence type="ECO:0000256" key="3">
    <source>
        <dbReference type="PIRSR" id="PIRSR601613-1"/>
    </source>
</evidence>
<dbReference type="AlphaFoldDB" id="A0A7S3V8D5"/>
<evidence type="ECO:0000256" key="1">
    <source>
        <dbReference type="ARBA" id="ARBA00001974"/>
    </source>
</evidence>
<keyword evidence="4" id="KW-0274">FAD</keyword>
<gene>
    <name evidence="7" type="ORF">CDEB00056_LOCUS8436</name>
</gene>
<feature type="binding site" evidence="3">
    <location>
        <position position="349"/>
    </location>
    <ligand>
        <name>FAD</name>
        <dbReference type="ChEBI" id="CHEBI:57692"/>
    </ligand>
</feature>
<dbReference type="InterPro" id="IPR002937">
    <property type="entry name" value="Amino_oxidase"/>
</dbReference>
<keyword evidence="4" id="KW-0285">Flavoprotein</keyword>
<evidence type="ECO:0000313" key="7">
    <source>
        <dbReference type="EMBL" id="CAE0463595.1"/>
    </source>
</evidence>
<accession>A0A7S3V8D5</accession>
<dbReference type="Gene3D" id="3.50.50.60">
    <property type="entry name" value="FAD/NAD(P)-binding domain"/>
    <property type="match status" value="1"/>
</dbReference>
<evidence type="ECO:0000256" key="4">
    <source>
        <dbReference type="RuleBase" id="RU362067"/>
    </source>
</evidence>
<comment type="cofactor">
    <cofactor evidence="1 4">
        <name>FAD</name>
        <dbReference type="ChEBI" id="CHEBI:57692"/>
    </cofactor>
</comment>
<keyword evidence="5" id="KW-0732">Signal</keyword>
<feature type="domain" description="Amine oxidase" evidence="6">
    <location>
        <begin position="124"/>
        <end position="594"/>
    </location>
</feature>
<dbReference type="InterPro" id="IPR001613">
    <property type="entry name" value="Flavin_amine_oxidase"/>
</dbReference>
<keyword evidence="2 4" id="KW-0560">Oxidoreductase</keyword>
<dbReference type="PRINTS" id="PR00757">
    <property type="entry name" value="AMINEOXDASEF"/>
</dbReference>
<dbReference type="SUPFAM" id="SSF51905">
    <property type="entry name" value="FAD/NAD(P)-binding domain"/>
    <property type="match status" value="1"/>
</dbReference>
<dbReference type="EC" id="1.4.3.-" evidence="4"/>
<dbReference type="GO" id="GO:0016491">
    <property type="term" value="F:oxidoreductase activity"/>
    <property type="evidence" value="ECO:0007669"/>
    <property type="project" value="UniProtKB-KW"/>
</dbReference>
<feature type="binding site" evidence="3">
    <location>
        <position position="124"/>
    </location>
    <ligand>
        <name>FAD</name>
        <dbReference type="ChEBI" id="CHEBI:57692"/>
    </ligand>
</feature>
<dbReference type="Pfam" id="PF01593">
    <property type="entry name" value="Amino_oxidase"/>
    <property type="match status" value="1"/>
</dbReference>
<dbReference type="InterPro" id="IPR050281">
    <property type="entry name" value="Flavin_monoamine_oxidase"/>
</dbReference>
<feature type="signal peptide" evidence="5">
    <location>
        <begin position="1"/>
        <end position="28"/>
    </location>
</feature>
<name>A0A7S3V8D5_9STRA</name>
<sequence>MKLITTHIIHYCFCSQLLLFSTASAASAASAALTVEEDDFGGGPPSYEGVSFLEEQYFSATKNRAELKDDDDEELELVDHVPSAQTLVESATKAGAKANPSSADETGDDDKSYYDVIIVGAGWSGLSAGLVLQAEDPDITFKILEARDYIGGRSYTQEVNGENLDMGSMWLLQGTCNPLYDHFDSLQSTSMRPYLDTFQLFDSSGDLMSDEALQNLMYDVYYGAFYYYLWSRQYFLWSRQYAAGYAIDEDEAYAVVINETHDMLADFPNNNYSARKEVMDTALQHLITIPYGADLEELSLIHGDGGSYLCSPDAEDEGTYGHFVQSGFSPIVDAFAEPIKDKIQTEAFVKVINYKKDNVKVVYEDLSSVGEGTASVTEKIIYAKKIIVTVPLGVLKRAFNNGGIKFHPPFPASYKRAIDGIGFGKQIRVFMFWDTEDDIFWPQSPDVFLDATSALESDLQIKYYNPTSLHNVTKPYIFAVLRSPEAFEIEKLYSNSDPTKYEEEIMKIAMSPLRRLFGDVPNPTVTTANKWNTDKFSYGTYSFNKVGHKPSMRKRLQIPIMDKLFLAGEATMSRWYGTVHGAYWSGNGAAYKVIASLNQTYY</sequence>
<evidence type="ECO:0000256" key="5">
    <source>
        <dbReference type="SAM" id="SignalP"/>
    </source>
</evidence>
<dbReference type="Gene3D" id="3.90.660.10">
    <property type="match status" value="1"/>
</dbReference>
<proteinExistence type="inferred from homology"/>
<protein>
    <recommendedName>
        <fullName evidence="4">Amine oxidase</fullName>
        <ecNumber evidence="4">1.4.3.-</ecNumber>
    </recommendedName>
</protein>
<dbReference type="EMBL" id="HBIO01010879">
    <property type="protein sequence ID" value="CAE0463595.1"/>
    <property type="molecule type" value="Transcribed_RNA"/>
</dbReference>
<dbReference type="PANTHER" id="PTHR10742">
    <property type="entry name" value="FLAVIN MONOAMINE OXIDASE"/>
    <property type="match status" value="1"/>
</dbReference>
<dbReference type="PANTHER" id="PTHR10742:SF410">
    <property type="entry name" value="LYSINE-SPECIFIC HISTONE DEMETHYLASE 2"/>
    <property type="match status" value="1"/>
</dbReference>
<evidence type="ECO:0000259" key="6">
    <source>
        <dbReference type="Pfam" id="PF01593"/>
    </source>
</evidence>
<dbReference type="InterPro" id="IPR036188">
    <property type="entry name" value="FAD/NAD-bd_sf"/>
</dbReference>